<protein>
    <submittedName>
        <fullName evidence="2">Uncharacterized protein</fullName>
    </submittedName>
</protein>
<dbReference type="Proteomes" id="UP000094527">
    <property type="component" value="Unassembled WGS sequence"/>
</dbReference>
<comment type="caution">
    <text evidence="2">The sequence shown here is derived from an EMBL/GenBank/DDBJ whole genome shotgun (WGS) entry which is preliminary data.</text>
</comment>
<feature type="compositionally biased region" description="Basic and acidic residues" evidence="1">
    <location>
        <begin position="1"/>
        <end position="20"/>
    </location>
</feature>
<accession>A0A1D2MH08</accession>
<keyword evidence="3" id="KW-1185">Reference proteome</keyword>
<evidence type="ECO:0000313" key="3">
    <source>
        <dbReference type="Proteomes" id="UP000094527"/>
    </source>
</evidence>
<evidence type="ECO:0000256" key="1">
    <source>
        <dbReference type="SAM" id="MobiDB-lite"/>
    </source>
</evidence>
<feature type="region of interest" description="Disordered" evidence="1">
    <location>
        <begin position="1"/>
        <end position="66"/>
    </location>
</feature>
<dbReference type="AlphaFoldDB" id="A0A1D2MH08"/>
<dbReference type="EMBL" id="LJIJ01001303">
    <property type="protein sequence ID" value="ODM92182.1"/>
    <property type="molecule type" value="Genomic_DNA"/>
</dbReference>
<organism evidence="2 3">
    <name type="scientific">Orchesella cincta</name>
    <name type="common">Springtail</name>
    <name type="synonym">Podura cincta</name>
    <dbReference type="NCBI Taxonomy" id="48709"/>
    <lineage>
        <taxon>Eukaryota</taxon>
        <taxon>Metazoa</taxon>
        <taxon>Ecdysozoa</taxon>
        <taxon>Arthropoda</taxon>
        <taxon>Hexapoda</taxon>
        <taxon>Collembola</taxon>
        <taxon>Entomobryomorpha</taxon>
        <taxon>Entomobryoidea</taxon>
        <taxon>Orchesellidae</taxon>
        <taxon>Orchesellinae</taxon>
        <taxon>Orchesella</taxon>
    </lineage>
</organism>
<sequence>MERYHEPYYGHCQGETEHGGRATSNWDGNVEGSAPASLYSEEGSSGRRRDDDKSRSSRRSHRSEKYEVGVAVEAEVGTKIDHLVMKNGERTRKDINVGLHPAHQSPDLVPDPVPDPQIEEVDIGEDGGIVAILAHPVTTTGKNICSFAEYFTGVTVNPNERIILKFGYFSDHHGDNRWDYKTQYDSYKYQEPNSTIMVRGLALHLTENDIRQDVLKCGIMVKDIRFSTPQKYGVPGVSEDIRIRALNESSM</sequence>
<name>A0A1D2MH08_ORCCI</name>
<feature type="compositionally biased region" description="Basic and acidic residues" evidence="1">
    <location>
        <begin position="44"/>
        <end position="55"/>
    </location>
</feature>
<dbReference type="OrthoDB" id="7635471at2759"/>
<proteinExistence type="predicted"/>
<reference evidence="2 3" key="1">
    <citation type="journal article" date="2016" name="Genome Biol. Evol.">
        <title>Gene Family Evolution Reflects Adaptation to Soil Environmental Stressors in the Genome of the Collembolan Orchesella cincta.</title>
        <authorList>
            <person name="Faddeeva-Vakhrusheva A."/>
            <person name="Derks M.F."/>
            <person name="Anvar S.Y."/>
            <person name="Agamennone V."/>
            <person name="Suring W."/>
            <person name="Smit S."/>
            <person name="van Straalen N.M."/>
            <person name="Roelofs D."/>
        </authorList>
    </citation>
    <scope>NUCLEOTIDE SEQUENCE [LARGE SCALE GENOMIC DNA]</scope>
    <source>
        <tissue evidence="2">Mixed pool</tissue>
    </source>
</reference>
<evidence type="ECO:0000313" key="2">
    <source>
        <dbReference type="EMBL" id="ODM92182.1"/>
    </source>
</evidence>
<gene>
    <name evidence="2" type="ORF">Ocin01_14499</name>
</gene>